<reference evidence="1 2" key="1">
    <citation type="submission" date="2018-09" db="EMBL/GenBank/DDBJ databases">
        <title>Complete genome sequence of Euzebya sp. DY32-46 isolated from seawater of Pacific Ocean.</title>
        <authorList>
            <person name="Xu L."/>
            <person name="Wu Y.-H."/>
            <person name="Xu X.-W."/>
        </authorList>
    </citation>
    <scope>NUCLEOTIDE SEQUENCE [LARGE SCALE GENOMIC DNA]</scope>
    <source>
        <strain evidence="1 2">DY32-46</strain>
    </source>
</reference>
<name>A0A346Y0I4_9ACTN</name>
<proteinExistence type="predicted"/>
<dbReference type="Proteomes" id="UP000264006">
    <property type="component" value="Chromosome"/>
</dbReference>
<evidence type="ECO:0000313" key="1">
    <source>
        <dbReference type="EMBL" id="AXV07981.1"/>
    </source>
</evidence>
<dbReference type="EMBL" id="CP031165">
    <property type="protein sequence ID" value="AXV07981.1"/>
    <property type="molecule type" value="Genomic_DNA"/>
</dbReference>
<gene>
    <name evidence="1" type="ORF">DVS28_a3306</name>
</gene>
<keyword evidence="2" id="KW-1185">Reference proteome</keyword>
<organism evidence="1 2">
    <name type="scientific">Euzebya pacifica</name>
    <dbReference type="NCBI Taxonomy" id="1608957"/>
    <lineage>
        <taxon>Bacteria</taxon>
        <taxon>Bacillati</taxon>
        <taxon>Actinomycetota</taxon>
        <taxon>Nitriliruptoria</taxon>
        <taxon>Euzebyales</taxon>
    </lineage>
</organism>
<dbReference type="AlphaFoldDB" id="A0A346Y0I4"/>
<protein>
    <submittedName>
        <fullName evidence="1">Uncharacterized protein</fullName>
    </submittedName>
</protein>
<evidence type="ECO:0000313" key="2">
    <source>
        <dbReference type="Proteomes" id="UP000264006"/>
    </source>
</evidence>
<accession>A0A346Y0I4</accession>
<sequence length="46" mass="5147">MSHFAVSQSLVSVPASPVARTERARCPCLRWKPHGCNYLFVLSTRS</sequence>
<dbReference type="KEGG" id="euz:DVS28_a3306"/>